<dbReference type="InterPro" id="IPR029055">
    <property type="entry name" value="Ntn_hydrolases_N"/>
</dbReference>
<evidence type="ECO:0008006" key="5">
    <source>
        <dbReference type="Google" id="ProtNLM"/>
    </source>
</evidence>
<accession>A0A381Z7X4</accession>
<evidence type="ECO:0000313" key="4">
    <source>
        <dbReference type="EMBL" id="SVA85386.1"/>
    </source>
</evidence>
<sequence>MDLDFSSSLPDTESSISVPGLDSEVTILRDRYGIPHIRAKHNNDAFFGQGFATAQDRLWHMDFDRRQAYGRWSEFVGSGGVESDKMMRRFQIKSSAETDYEALNVETREMLEAYSSGVNAFIQSSKSFPIEYTLVSGAPEPWTAIDCIAVYKVRHIMMGVFEGKLWRAQLVNELGAEVTSNLLKGYQEGHFIIVPPLHKYSGPAVAGVDHFRNNLESIEWLKESPDSGSNSWALHGSKTYSGKPLLSGDPHRGLDTPNCYYQNHVTSESIDAIGLSFPGVPGFPHFGHNQNVAWCVTHAGADYQDIFVERFDSSKLTKYQWKGSQIDSEVRKEVIKVAGQDSESIEVRVTKHGPIFMESEDLTIGLAFSYTSTFGPNIGFQSLIPQMTAGSIADADEAMRDWVDPCNNYVFVDVYGDIRYLNRGKVPIRSMDNAWLPVPAWDGDHEWSGYIPFDQLARSTNPENGFIVTANNRIVNEDYPHYIALEYAPEYRARRIIERVLGLGKATVEDMMSIHSERTSIPALVYMDILKEVVPSGPIEETAKKVLIDWNGVMDSNSPAGTIYSAFRLKLHDRVFRNLFGSLADEALVAGGRGAPRHVSQLASNLVTDANMRDESLLPDGETWKSIVPKAFGDGILWLTDILGEDVTTWEWGRVHHTNPVHPLSQYHPDLSRKLDPPSVAMGGDGDTPQAGSFAHTNPFVMTGMSVARYVFDASNWDNSRWIVPLGSSGHPGSPHYADQLDVWSKVETIAMCYTESAVDETAVSKQLLLLV</sequence>
<dbReference type="SUPFAM" id="SSF56235">
    <property type="entry name" value="N-terminal nucleophile aminohydrolases (Ntn hydrolases)"/>
    <property type="match status" value="1"/>
</dbReference>
<dbReference type="GO" id="GO:0017000">
    <property type="term" value="P:antibiotic biosynthetic process"/>
    <property type="evidence" value="ECO:0007669"/>
    <property type="project" value="InterPro"/>
</dbReference>
<dbReference type="PIRSF" id="PIRSF001227">
    <property type="entry name" value="Pen_acylase"/>
    <property type="match status" value="1"/>
</dbReference>
<dbReference type="InterPro" id="IPR002692">
    <property type="entry name" value="S45"/>
</dbReference>
<dbReference type="CDD" id="cd03747">
    <property type="entry name" value="Ntn_PGA_like"/>
    <property type="match status" value="1"/>
</dbReference>
<evidence type="ECO:0000256" key="2">
    <source>
        <dbReference type="ARBA" id="ARBA00022801"/>
    </source>
</evidence>
<dbReference type="Gene3D" id="2.30.120.10">
    <property type="match status" value="1"/>
</dbReference>
<dbReference type="PANTHER" id="PTHR34218:SF4">
    <property type="entry name" value="ACYL-HOMOSERINE LACTONE ACYLASE QUIP"/>
    <property type="match status" value="1"/>
</dbReference>
<evidence type="ECO:0000256" key="3">
    <source>
        <dbReference type="ARBA" id="ARBA00023145"/>
    </source>
</evidence>
<dbReference type="EMBL" id="UINC01020303">
    <property type="protein sequence ID" value="SVA85386.1"/>
    <property type="molecule type" value="Genomic_DNA"/>
</dbReference>
<reference evidence="4" key="1">
    <citation type="submission" date="2018-05" db="EMBL/GenBank/DDBJ databases">
        <authorList>
            <person name="Lanie J.A."/>
            <person name="Ng W.-L."/>
            <person name="Kazmierczak K.M."/>
            <person name="Andrzejewski T.M."/>
            <person name="Davidsen T.M."/>
            <person name="Wayne K.J."/>
            <person name="Tettelin H."/>
            <person name="Glass J.I."/>
            <person name="Rusch D."/>
            <person name="Podicherti R."/>
            <person name="Tsui H.-C.T."/>
            <person name="Winkler M.E."/>
        </authorList>
    </citation>
    <scope>NUCLEOTIDE SEQUENCE</scope>
</reference>
<dbReference type="GO" id="GO:0016811">
    <property type="term" value="F:hydrolase activity, acting on carbon-nitrogen (but not peptide) bonds, in linear amides"/>
    <property type="evidence" value="ECO:0007669"/>
    <property type="project" value="InterPro"/>
</dbReference>
<dbReference type="InterPro" id="IPR014395">
    <property type="entry name" value="Pen/GL7ACA/AHL_acylase"/>
</dbReference>
<keyword evidence="3" id="KW-0865">Zymogen</keyword>
<evidence type="ECO:0000256" key="1">
    <source>
        <dbReference type="ARBA" id="ARBA00006586"/>
    </source>
</evidence>
<dbReference type="InterPro" id="IPR043146">
    <property type="entry name" value="Penicillin_amidase_N_B-knob"/>
</dbReference>
<name>A0A381Z7X4_9ZZZZ</name>
<proteinExistence type="inferred from homology"/>
<dbReference type="InterPro" id="IPR043147">
    <property type="entry name" value="Penicillin_amidase_A-knob"/>
</dbReference>
<dbReference type="Pfam" id="PF01804">
    <property type="entry name" value="Penicil_amidase"/>
    <property type="match status" value="1"/>
</dbReference>
<dbReference type="Gene3D" id="1.10.439.10">
    <property type="entry name" value="Penicillin Amidohydrolase, domain 1"/>
    <property type="match status" value="1"/>
</dbReference>
<dbReference type="PANTHER" id="PTHR34218">
    <property type="entry name" value="PEPTIDASE S45 PENICILLIN AMIDASE"/>
    <property type="match status" value="1"/>
</dbReference>
<dbReference type="Gene3D" id="3.60.20.10">
    <property type="entry name" value="Glutamine Phosphoribosylpyrophosphate, subunit 1, domain 1"/>
    <property type="match status" value="1"/>
</dbReference>
<organism evidence="4">
    <name type="scientific">marine metagenome</name>
    <dbReference type="NCBI Taxonomy" id="408172"/>
    <lineage>
        <taxon>unclassified sequences</taxon>
        <taxon>metagenomes</taxon>
        <taxon>ecological metagenomes</taxon>
    </lineage>
</organism>
<gene>
    <name evidence="4" type="ORF">METZ01_LOCUS138240</name>
</gene>
<dbReference type="AlphaFoldDB" id="A0A381Z7X4"/>
<comment type="similarity">
    <text evidence="1">Belongs to the peptidase S45 family.</text>
</comment>
<dbReference type="Gene3D" id="1.10.1400.10">
    <property type="match status" value="1"/>
</dbReference>
<protein>
    <recommendedName>
        <fullName evidence="5">Penicillin acylase family protein</fullName>
    </recommendedName>
</protein>
<keyword evidence="2" id="KW-0378">Hydrolase</keyword>
<dbReference type="InterPro" id="IPR023343">
    <property type="entry name" value="Penicillin_amidase_dom1"/>
</dbReference>